<reference evidence="4 5" key="1">
    <citation type="journal article" date="2017" name="Gigascience">
        <title>Genome sequence of the small brown planthopper, Laodelphax striatellus.</title>
        <authorList>
            <person name="Zhu J."/>
            <person name="Jiang F."/>
            <person name="Wang X."/>
            <person name="Yang P."/>
            <person name="Bao Y."/>
            <person name="Zhao W."/>
            <person name="Wang W."/>
            <person name="Lu H."/>
            <person name="Wang Q."/>
            <person name="Cui N."/>
            <person name="Li J."/>
            <person name="Chen X."/>
            <person name="Luo L."/>
            <person name="Yu J."/>
            <person name="Kang L."/>
            <person name="Cui F."/>
        </authorList>
    </citation>
    <scope>NUCLEOTIDE SEQUENCE [LARGE SCALE GENOMIC DNA]</scope>
    <source>
        <strain evidence="4">Lst14</strain>
    </source>
</reference>
<dbReference type="FunCoup" id="A0A482XCX7">
    <property type="interactions" value="1073"/>
</dbReference>
<dbReference type="GO" id="GO:0005634">
    <property type="term" value="C:nucleus"/>
    <property type="evidence" value="ECO:0007669"/>
    <property type="project" value="TreeGrafter"/>
</dbReference>
<evidence type="ECO:0000256" key="2">
    <source>
        <dbReference type="ARBA" id="ARBA00022801"/>
    </source>
</evidence>
<dbReference type="GO" id="GO:0032526">
    <property type="term" value="P:response to retinoic acid"/>
    <property type="evidence" value="ECO:0007669"/>
    <property type="project" value="TreeGrafter"/>
</dbReference>
<dbReference type="SUPFAM" id="SSF53474">
    <property type="entry name" value="alpha/beta-Hydrolases"/>
    <property type="match status" value="1"/>
</dbReference>
<dbReference type="Pfam" id="PF03959">
    <property type="entry name" value="FSH1"/>
    <property type="match status" value="1"/>
</dbReference>
<gene>
    <name evidence="4" type="ORF">LSTR_LSTR013061</name>
</gene>
<dbReference type="InterPro" id="IPR029058">
    <property type="entry name" value="AB_hydrolase_fold"/>
</dbReference>
<dbReference type="Gene3D" id="3.40.50.1820">
    <property type="entry name" value="alpha/beta hydrolase"/>
    <property type="match status" value="1"/>
</dbReference>
<evidence type="ECO:0000259" key="3">
    <source>
        <dbReference type="Pfam" id="PF03959"/>
    </source>
</evidence>
<protein>
    <recommendedName>
        <fullName evidence="3">Serine hydrolase domain-containing protein</fullName>
    </recommendedName>
</protein>
<organism evidence="4 5">
    <name type="scientific">Laodelphax striatellus</name>
    <name type="common">Small brown planthopper</name>
    <name type="synonym">Delphax striatella</name>
    <dbReference type="NCBI Taxonomy" id="195883"/>
    <lineage>
        <taxon>Eukaryota</taxon>
        <taxon>Metazoa</taxon>
        <taxon>Ecdysozoa</taxon>
        <taxon>Arthropoda</taxon>
        <taxon>Hexapoda</taxon>
        <taxon>Insecta</taxon>
        <taxon>Pterygota</taxon>
        <taxon>Neoptera</taxon>
        <taxon>Paraneoptera</taxon>
        <taxon>Hemiptera</taxon>
        <taxon>Auchenorrhyncha</taxon>
        <taxon>Fulgoroidea</taxon>
        <taxon>Delphacidae</taxon>
        <taxon>Criomorphinae</taxon>
        <taxon>Laodelphax</taxon>
    </lineage>
</organism>
<dbReference type="SMR" id="A0A482XCX7"/>
<dbReference type="Proteomes" id="UP000291343">
    <property type="component" value="Unassembled WGS sequence"/>
</dbReference>
<dbReference type="FunFam" id="3.40.50.1820:FF:000073">
    <property type="entry name" value="esterase OVCA2 isoform X6"/>
    <property type="match status" value="1"/>
</dbReference>
<evidence type="ECO:0000256" key="1">
    <source>
        <dbReference type="ARBA" id="ARBA00005863"/>
    </source>
</evidence>
<comment type="similarity">
    <text evidence="1">Belongs to the LovG family.</text>
</comment>
<dbReference type="STRING" id="195883.A0A482XCX7"/>
<dbReference type="InterPro" id="IPR050593">
    <property type="entry name" value="LovG"/>
</dbReference>
<evidence type="ECO:0000313" key="5">
    <source>
        <dbReference type="Proteomes" id="UP000291343"/>
    </source>
</evidence>
<accession>A0A482XCX7</accession>
<dbReference type="EMBL" id="QKKF02012654">
    <property type="protein sequence ID" value="RZF43537.1"/>
    <property type="molecule type" value="Genomic_DNA"/>
</dbReference>
<dbReference type="InParanoid" id="A0A482XCX7"/>
<dbReference type="PANTHER" id="PTHR48070:SF6">
    <property type="entry name" value="ESTERASE OVCA2"/>
    <property type="match status" value="1"/>
</dbReference>
<dbReference type="GO" id="GO:0016787">
    <property type="term" value="F:hydrolase activity"/>
    <property type="evidence" value="ECO:0007669"/>
    <property type="project" value="UniProtKB-KW"/>
</dbReference>
<name>A0A482XCX7_LAOST</name>
<sequence>MADNKLRVLCIHGYRQNKTVFREKLGQFRKNLKNKAEFHFIDAPHEVKSVTDENQSSSERSWWFTSEDNTYQSKIKTDFCIGIEESIALVQETVANEGPFDGILGFSQGAAFTAIICALLTKKALNFELKFVIIVAGFKSLYDDHAELYHQKINIPSLHVIGESDEVISQERSRELIPIFTDAKILLHSGGHYVPANNVIKKDYIEFLETFNS</sequence>
<keyword evidence="2" id="KW-0378">Hydrolase</keyword>
<evidence type="ECO:0000313" key="4">
    <source>
        <dbReference type="EMBL" id="RZF43537.1"/>
    </source>
</evidence>
<dbReference type="GO" id="GO:0005737">
    <property type="term" value="C:cytoplasm"/>
    <property type="evidence" value="ECO:0007669"/>
    <property type="project" value="TreeGrafter"/>
</dbReference>
<dbReference type="PANTHER" id="PTHR48070">
    <property type="entry name" value="ESTERASE OVCA2"/>
    <property type="match status" value="1"/>
</dbReference>
<feature type="domain" description="Serine hydrolase" evidence="3">
    <location>
        <begin position="4"/>
        <end position="202"/>
    </location>
</feature>
<proteinExistence type="inferred from homology"/>
<comment type="caution">
    <text evidence="4">The sequence shown here is derived from an EMBL/GenBank/DDBJ whole genome shotgun (WGS) entry which is preliminary data.</text>
</comment>
<dbReference type="AlphaFoldDB" id="A0A482XCX7"/>
<keyword evidence="5" id="KW-1185">Reference proteome</keyword>
<dbReference type="OrthoDB" id="414698at2759"/>
<dbReference type="InterPro" id="IPR005645">
    <property type="entry name" value="FSH-like_dom"/>
</dbReference>